<evidence type="ECO:0000313" key="3">
    <source>
        <dbReference type="Proteomes" id="UP000031620"/>
    </source>
</evidence>
<feature type="region of interest" description="Disordered" evidence="1">
    <location>
        <begin position="1"/>
        <end position="66"/>
    </location>
</feature>
<sequence>MMTESRQKKPGFFTKDNSEKDTLKKGSGLLDKSYKPDPQPKTLYRPEPTIEANNSSRSTQGFGNKSERKSLVLPAEQYYQFMALLDQSAFSYTYELLGDQMQPQIDKMSQVERQMFDMKVAQLREKDEKKKRTRKKS</sequence>
<dbReference type="KEGG" id="lho:LOOC260_200980"/>
<dbReference type="HOGENOM" id="CLU_1862638_0_0_9"/>
<feature type="compositionally biased region" description="Polar residues" evidence="1">
    <location>
        <begin position="51"/>
        <end position="63"/>
    </location>
</feature>
<geneLocation type="plasmid" evidence="3">
    <name>pLOOC260-1 DNA</name>
</geneLocation>
<dbReference type="AlphaFoldDB" id="A0A0A1GXI8"/>
<keyword evidence="2" id="KW-0614">Plasmid</keyword>
<dbReference type="RefSeq" id="WP_041095767.1">
    <property type="nucleotide sequence ID" value="NZ_AP014681.1"/>
</dbReference>
<gene>
    <name evidence="2" type="ORF">LOOC260_200980</name>
</gene>
<organism evidence="2 3">
    <name type="scientific">Paucilactobacillus hokkaidonensis JCM 18461</name>
    <dbReference type="NCBI Taxonomy" id="1291742"/>
    <lineage>
        <taxon>Bacteria</taxon>
        <taxon>Bacillati</taxon>
        <taxon>Bacillota</taxon>
        <taxon>Bacilli</taxon>
        <taxon>Lactobacillales</taxon>
        <taxon>Lactobacillaceae</taxon>
        <taxon>Paucilactobacillus</taxon>
    </lineage>
</organism>
<evidence type="ECO:0000313" key="2">
    <source>
        <dbReference type="EMBL" id="BAP86872.1"/>
    </source>
</evidence>
<reference evidence="2 3" key="1">
    <citation type="submission" date="2014-11" db="EMBL/GenBank/DDBJ databases">
        <title>Complete genome sequence and analysis of Lactobacillus hokkaidonensis LOOC260T.</title>
        <authorList>
            <person name="Tanizawa Y."/>
            <person name="Tohno M."/>
            <person name="Kaminuma E."/>
            <person name="Nakamura Y."/>
            <person name="Arita M."/>
        </authorList>
    </citation>
    <scope>NUCLEOTIDE SEQUENCE [LARGE SCALE GENOMIC DNA]</scope>
    <source>
        <strain evidence="2 3">LOOC260</strain>
        <plasmid evidence="3">pLOOC260-1 DNA</plasmid>
    </source>
</reference>
<evidence type="ECO:0000256" key="1">
    <source>
        <dbReference type="SAM" id="MobiDB-lite"/>
    </source>
</evidence>
<dbReference type="Proteomes" id="UP000031620">
    <property type="component" value="Plasmid pLOOC260-1"/>
</dbReference>
<proteinExistence type="predicted"/>
<accession>A0A0A1GXI8</accession>
<dbReference type="EMBL" id="AP014681">
    <property type="protein sequence ID" value="BAP86872.1"/>
    <property type="molecule type" value="Genomic_DNA"/>
</dbReference>
<protein>
    <submittedName>
        <fullName evidence="2">Uncharacterized protein</fullName>
    </submittedName>
</protein>
<name>A0A0A1GXI8_9LACO</name>